<feature type="domain" description="GST C-terminal" evidence="2">
    <location>
        <begin position="88"/>
        <end position="215"/>
    </location>
</feature>
<dbReference type="Pfam" id="PF13409">
    <property type="entry name" value="GST_N_2"/>
    <property type="match status" value="1"/>
</dbReference>
<dbReference type="PANTHER" id="PTHR44051">
    <property type="entry name" value="GLUTATHIONE S-TRANSFERASE-RELATED"/>
    <property type="match status" value="1"/>
</dbReference>
<comment type="caution">
    <text evidence="3">The sequence shown here is derived from an EMBL/GenBank/DDBJ whole genome shotgun (WGS) entry which is preliminary data.</text>
</comment>
<dbReference type="PANTHER" id="PTHR44051:SF8">
    <property type="entry name" value="GLUTATHIONE S-TRANSFERASE GSTA"/>
    <property type="match status" value="1"/>
</dbReference>
<dbReference type="PROSITE" id="PS50404">
    <property type="entry name" value="GST_NTER"/>
    <property type="match status" value="1"/>
</dbReference>
<feature type="domain" description="GST N-terminal" evidence="1">
    <location>
        <begin position="1"/>
        <end position="82"/>
    </location>
</feature>
<dbReference type="Proteomes" id="UP001597237">
    <property type="component" value="Unassembled WGS sequence"/>
</dbReference>
<dbReference type="RefSeq" id="WP_377283494.1">
    <property type="nucleotide sequence ID" value="NZ_JBHRSI010000009.1"/>
</dbReference>
<dbReference type="SUPFAM" id="SSF47616">
    <property type="entry name" value="GST C-terminal domain-like"/>
    <property type="match status" value="1"/>
</dbReference>
<organism evidence="3 4">
    <name type="scientific">Phenylobacterium terrae</name>
    <dbReference type="NCBI Taxonomy" id="2665495"/>
    <lineage>
        <taxon>Bacteria</taxon>
        <taxon>Pseudomonadati</taxon>
        <taxon>Pseudomonadota</taxon>
        <taxon>Alphaproteobacteria</taxon>
        <taxon>Caulobacterales</taxon>
        <taxon>Caulobacteraceae</taxon>
        <taxon>Phenylobacterium</taxon>
    </lineage>
</organism>
<gene>
    <name evidence="3" type="ORF">ACFSC0_21170</name>
</gene>
<dbReference type="PROSITE" id="PS50405">
    <property type="entry name" value="GST_CTER"/>
    <property type="match status" value="1"/>
</dbReference>
<name>A0ABW4N887_9CAUL</name>
<dbReference type="EMBL" id="JBHUEY010000012">
    <property type="protein sequence ID" value="MFD1785918.1"/>
    <property type="molecule type" value="Genomic_DNA"/>
</dbReference>
<dbReference type="InterPro" id="IPR004045">
    <property type="entry name" value="Glutathione_S-Trfase_N"/>
</dbReference>
<protein>
    <submittedName>
        <fullName evidence="3">Glutathione S-transferase family protein</fullName>
    </submittedName>
</protein>
<keyword evidence="4" id="KW-1185">Reference proteome</keyword>
<dbReference type="InterPro" id="IPR010987">
    <property type="entry name" value="Glutathione-S-Trfase_C-like"/>
</dbReference>
<dbReference type="InterPro" id="IPR004046">
    <property type="entry name" value="GST_C"/>
</dbReference>
<accession>A0ABW4N887</accession>
<evidence type="ECO:0000259" key="1">
    <source>
        <dbReference type="PROSITE" id="PS50404"/>
    </source>
</evidence>
<evidence type="ECO:0000259" key="2">
    <source>
        <dbReference type="PROSITE" id="PS50405"/>
    </source>
</evidence>
<proteinExistence type="predicted"/>
<dbReference type="InterPro" id="IPR036249">
    <property type="entry name" value="Thioredoxin-like_sf"/>
</dbReference>
<dbReference type="CDD" id="cd03057">
    <property type="entry name" value="GST_N_Beta"/>
    <property type="match status" value="1"/>
</dbReference>
<dbReference type="SUPFAM" id="SSF52833">
    <property type="entry name" value="Thioredoxin-like"/>
    <property type="match status" value="1"/>
</dbReference>
<dbReference type="SFLD" id="SFLDS00019">
    <property type="entry name" value="Glutathione_Transferase_(cytos"/>
    <property type="match status" value="1"/>
</dbReference>
<evidence type="ECO:0000313" key="4">
    <source>
        <dbReference type="Proteomes" id="UP001597237"/>
    </source>
</evidence>
<dbReference type="InterPro" id="IPR036282">
    <property type="entry name" value="Glutathione-S-Trfase_C_sf"/>
</dbReference>
<reference evidence="4" key="1">
    <citation type="journal article" date="2019" name="Int. J. Syst. Evol. Microbiol.">
        <title>The Global Catalogue of Microorganisms (GCM) 10K type strain sequencing project: providing services to taxonomists for standard genome sequencing and annotation.</title>
        <authorList>
            <consortium name="The Broad Institute Genomics Platform"/>
            <consortium name="The Broad Institute Genome Sequencing Center for Infectious Disease"/>
            <person name="Wu L."/>
            <person name="Ma J."/>
        </authorList>
    </citation>
    <scope>NUCLEOTIDE SEQUENCE [LARGE SCALE GENOMIC DNA]</scope>
    <source>
        <strain evidence="4">DFY28</strain>
    </source>
</reference>
<dbReference type="Pfam" id="PF00043">
    <property type="entry name" value="GST_C"/>
    <property type="match status" value="1"/>
</dbReference>
<dbReference type="Gene3D" id="3.40.30.10">
    <property type="entry name" value="Glutaredoxin"/>
    <property type="match status" value="1"/>
</dbReference>
<dbReference type="InterPro" id="IPR040079">
    <property type="entry name" value="Glutathione_S-Trfase"/>
</dbReference>
<dbReference type="Gene3D" id="1.20.1050.10">
    <property type="match status" value="1"/>
</dbReference>
<sequence>MTPVLLYGVPEGCSFGSIVALEWLGQPYRLCRIHMPEETQTDLYTRIAPVGETPVLITEDGRALTESMAILNHVAAHGLQMGLGHRQGSPGFDALNRTLAFLNTTFFAAYGPLWFALEHAQDPETHAALRRFGETQVRAAHLKLEALLGDAAWLSGERIGLADAYFAAIARWNDFHKVVDRSDFPKLQALYERVQQDPAVRFAHEIEAGREPSGAGGFRGHVSLEDVAAELGLTAAEPA</sequence>
<evidence type="ECO:0000313" key="3">
    <source>
        <dbReference type="EMBL" id="MFD1785918.1"/>
    </source>
</evidence>